<organism evidence="3 4">
    <name type="scientific">Pantoea stewartii subsp. stewartii DC283</name>
    <dbReference type="NCBI Taxonomy" id="660596"/>
    <lineage>
        <taxon>Bacteria</taxon>
        <taxon>Pseudomonadati</taxon>
        <taxon>Pseudomonadota</taxon>
        <taxon>Gammaproteobacteria</taxon>
        <taxon>Enterobacterales</taxon>
        <taxon>Erwiniaceae</taxon>
        <taxon>Pantoea</taxon>
    </lineage>
</organism>
<dbReference type="Proteomes" id="UP000005050">
    <property type="component" value="Unassembled WGS sequence"/>
</dbReference>
<protein>
    <submittedName>
        <fullName evidence="3">Putative outer membrane adhesion protein</fullName>
    </submittedName>
</protein>
<evidence type="ECO:0000313" key="4">
    <source>
        <dbReference type="Proteomes" id="UP000005050"/>
    </source>
</evidence>
<geneLocation type="plasmid" evidence="2 5">
    <name>pDSJ07</name>
</geneLocation>
<proteinExistence type="predicted"/>
<dbReference type="Gene3D" id="2.180.10.10">
    <property type="entry name" value="RHS repeat-associated core"/>
    <property type="match status" value="1"/>
</dbReference>
<accession>H3RLF6</accession>
<dbReference type="AlphaFoldDB" id="H3RLF6"/>
<sequence length="417" mass="43867">MTFMTSPEATRLIRHGHSCLGVAGPAGLTLTAGGHNDSLLWSRNPASGSGQLHTWSPWGNGKAEDDLPGFNGERCDPVSGSYHLGNGYRAYNPVLRRFNCPDSLSPFGAGGINPYAYCAGDPVNHTDPTGHISWQGFVGIVAGAIGVLLTGGAALGAIATAGSVAAAWSAASTTTLVVGGMGLLADATGIASGATEDSNPQASSVLGWVSMATGIAGMAAGFRQMSKKMGEEVPRSALADNEIMASTSKIGNDIKISKKPLRDLTLLGSDSYIFTDLYKGQSRLNIVAHGNIIGEKSYLKINGRLSSPKETYNLLSAKVNIDNYSTLRIISCYSADGPDSFSSQMRALTGKTVKGFFGKITVLDASQHVDSLPSYISVFNKHGINGNVELTKWLMKNVFSNGVKIYKDESYLPAIFN</sequence>
<dbReference type="SUPFAM" id="SSF56399">
    <property type="entry name" value="ADP-ribosylation"/>
    <property type="match status" value="1"/>
</dbReference>
<reference evidence="3" key="2">
    <citation type="submission" date="2012-01" db="EMBL/GenBank/DDBJ databases">
        <authorList>
            <person name="Biehl B.S."/>
            <person name="Ding Y."/>
            <person name="Dugan-Rocha S.P."/>
            <person name="Gibbs R.A."/>
            <person name="Glasner J.D."/>
            <person name="Kovar C."/>
            <person name="Muzny D.M."/>
            <person name="Neeno-Eckwall E.C."/>
            <person name="Perna N.T."/>
            <person name="Qin X."/>
            <person name="von Bodman S.B."/>
            <person name="Weinstock G.M."/>
        </authorList>
    </citation>
    <scope>NUCLEOTIDE SEQUENCE</scope>
    <source>
        <strain evidence="3">DC283</strain>
    </source>
</reference>
<dbReference type="NCBIfam" id="TIGR03696">
    <property type="entry name" value="Rhs_assc_core"/>
    <property type="match status" value="1"/>
</dbReference>
<dbReference type="RefSeq" id="WP_006122335.1">
    <property type="nucleotide sequence ID" value="NZ_AHIE01000044.1"/>
</dbReference>
<feature type="transmembrane region" description="Helical" evidence="1">
    <location>
        <begin position="165"/>
        <end position="185"/>
    </location>
</feature>
<feature type="transmembrane region" description="Helical" evidence="1">
    <location>
        <begin position="205"/>
        <end position="222"/>
    </location>
</feature>
<dbReference type="InterPro" id="IPR050708">
    <property type="entry name" value="T6SS_VgrG/RHS"/>
</dbReference>
<name>H3RLF6_PANSE</name>
<keyword evidence="2" id="KW-0614">Plasmid</keyword>
<dbReference type="Proteomes" id="UP000192380">
    <property type="component" value="Plasmid pDSJ07"/>
</dbReference>
<dbReference type="KEGG" id="pstw:DSJ_23575"/>
<evidence type="ECO:0000256" key="1">
    <source>
        <dbReference type="SAM" id="Phobius"/>
    </source>
</evidence>
<keyword evidence="5" id="KW-1185">Reference proteome</keyword>
<keyword evidence="1" id="KW-0812">Transmembrane</keyword>
<dbReference type="EMBL" id="CP017588">
    <property type="protein sequence ID" value="ARF52238.1"/>
    <property type="molecule type" value="Genomic_DNA"/>
</dbReference>
<dbReference type="PANTHER" id="PTHR32305">
    <property type="match status" value="1"/>
</dbReference>
<dbReference type="PATRIC" id="fig|660596.6.peg.5290"/>
<gene>
    <name evidence="3" type="primary">ulg1</name>
    <name evidence="3" type="ORF">CKS_5356</name>
    <name evidence="2" type="ORF">DSJ_23575</name>
</gene>
<keyword evidence="1" id="KW-0472">Membrane</keyword>
<feature type="transmembrane region" description="Helical" evidence="1">
    <location>
        <begin position="134"/>
        <end position="158"/>
    </location>
</feature>
<evidence type="ECO:0000313" key="5">
    <source>
        <dbReference type="Proteomes" id="UP000192380"/>
    </source>
</evidence>
<dbReference type="InterPro" id="IPR022385">
    <property type="entry name" value="Rhs_assc_core"/>
</dbReference>
<dbReference type="EMBL" id="AHIE01000044">
    <property type="protein sequence ID" value="EHT97785.1"/>
    <property type="molecule type" value="Genomic_DNA"/>
</dbReference>
<reference evidence="3 4" key="1">
    <citation type="journal article" date="2012" name="Mol. Microbiol.">
        <title>The genetic and structural basis of two distinct terminal side branch residues in stewartan and amylovoran exopolysaccharides and their potential role in host adaptation.</title>
        <authorList>
            <person name="Wang X."/>
            <person name="Yang F."/>
            <person name="von Bodman S.B."/>
        </authorList>
    </citation>
    <scope>NUCLEOTIDE SEQUENCE [LARGE SCALE GENOMIC DNA]</scope>
    <source>
        <strain evidence="3 4">DC283</strain>
    </source>
</reference>
<keyword evidence="1" id="KW-1133">Transmembrane helix</keyword>
<evidence type="ECO:0000313" key="2">
    <source>
        <dbReference type="EMBL" id="ARF52238.1"/>
    </source>
</evidence>
<reference evidence="2 5" key="3">
    <citation type="submission" date="2016-10" db="EMBL/GenBank/DDBJ databases">
        <title>Complete Genome Assembly of Pantoea stewartii subsp. stewartii DC283, a Corn Pathogen.</title>
        <authorList>
            <person name="Duong D.A."/>
            <person name="Stevens A.M."/>
            <person name="Jensen R.V."/>
        </authorList>
    </citation>
    <scope>NUCLEOTIDE SEQUENCE [LARGE SCALE GENOMIC DNA]</scope>
    <source>
        <strain evidence="2 5">DC283</strain>
        <plasmid evidence="2 5">pDSJ07</plasmid>
    </source>
</reference>
<dbReference type="PANTHER" id="PTHR32305:SF15">
    <property type="entry name" value="PROTEIN RHSA-RELATED"/>
    <property type="match status" value="1"/>
</dbReference>
<evidence type="ECO:0000313" key="3">
    <source>
        <dbReference type="EMBL" id="EHT97785.1"/>
    </source>
</evidence>